<keyword evidence="9" id="KW-1185">Reference proteome</keyword>
<dbReference type="InterPro" id="IPR029489">
    <property type="entry name" value="OGT/SEC/SPY_C"/>
</dbReference>
<organism evidence="8 9">
    <name type="scientific">Diacronema lutheri</name>
    <name type="common">Unicellular marine alga</name>
    <name type="synonym">Monochrysis lutheri</name>
    <dbReference type="NCBI Taxonomy" id="2081491"/>
    <lineage>
        <taxon>Eukaryota</taxon>
        <taxon>Haptista</taxon>
        <taxon>Haptophyta</taxon>
        <taxon>Pavlovophyceae</taxon>
        <taxon>Pavlovales</taxon>
        <taxon>Pavlovaceae</taxon>
        <taxon>Diacronema</taxon>
    </lineage>
</organism>
<comment type="pathway">
    <text evidence="1">Protein modification; protein glycosylation.</text>
</comment>
<dbReference type="Proteomes" id="UP000751190">
    <property type="component" value="Unassembled WGS sequence"/>
</dbReference>
<evidence type="ECO:0000259" key="7">
    <source>
        <dbReference type="Pfam" id="PF13844"/>
    </source>
</evidence>
<dbReference type="PANTHER" id="PTHR44998">
    <property type="match status" value="1"/>
</dbReference>
<feature type="compositionally biased region" description="Low complexity" evidence="5">
    <location>
        <begin position="500"/>
        <end position="509"/>
    </location>
</feature>
<gene>
    <name evidence="8" type="ORF">KFE25_006535</name>
</gene>
<keyword evidence="2" id="KW-0808">Transferase</keyword>
<dbReference type="OrthoDB" id="9991317at2759"/>
<dbReference type="GO" id="GO:0016740">
    <property type="term" value="F:transferase activity"/>
    <property type="evidence" value="ECO:0007669"/>
    <property type="project" value="UniProtKB-KW"/>
</dbReference>
<evidence type="ECO:0000256" key="6">
    <source>
        <dbReference type="SAM" id="SignalP"/>
    </source>
</evidence>
<keyword evidence="3" id="KW-0677">Repeat</keyword>
<evidence type="ECO:0000313" key="9">
    <source>
        <dbReference type="Proteomes" id="UP000751190"/>
    </source>
</evidence>
<feature type="region of interest" description="Disordered" evidence="5">
    <location>
        <begin position="481"/>
        <end position="510"/>
    </location>
</feature>
<accession>A0A8J6C6G2</accession>
<comment type="caution">
    <text evidence="8">The sequence shown here is derived from an EMBL/GenBank/DDBJ whole genome shotgun (WGS) entry which is preliminary data.</text>
</comment>
<proteinExistence type="predicted"/>
<feature type="domain" description="O-GlcNAc transferase C-terminal" evidence="7">
    <location>
        <begin position="530"/>
        <end position="681"/>
    </location>
</feature>
<keyword evidence="4" id="KW-0802">TPR repeat</keyword>
<feature type="domain" description="O-GlcNAc transferase C-terminal" evidence="7">
    <location>
        <begin position="293"/>
        <end position="452"/>
    </location>
</feature>
<sequence length="686" mass="71309">MAAGVRVAARLLAGALLTCAVGPARGVDEARVSALRESYASGAAAFNAGRHADAAAALERALGLAHAMGGEPPATAETVRSLELVLASARRALLTSSPPPAAAAVASDARARGSGASRLDAEVAATRARPLDALAHLQLGMHAFGEERAHTVAAWAFQRGASLAPSLPFVAYGVPFLLMHALQHRCDFAAVEAWEARLEFAMEAPISCILHGACGPADEHRYVLTEPARAVSNAYTVLTNPVIFRRPELLLPFVRSRVALEPAAAELARGSFAPLLRAPSPPPPRDGGGGAPRGRRLHVGYITGVPSAHVTYELVELLPALHERESVALSWYALHAGDALFLKRVPSFSSIRTVDLSMMTHVNAAAAIRADGVHVLVDLDAHIEVSSAKPMAVIAHGGTPVAMQWLGWAGTSGHPLVQYAGLDAIVAPPASAHLFSECLVLLPGTYQANSHALKWHAEAARAPPAARARARAALLEALSTGQHGVRDDDDDGDGGGGGAEALAGAPADAASRDASRDAVAFLRSRRARRAPVACSFNQLFKLSGDVFADWRSILRRAPAAAIVQGAGVSHGRRYSTSDAPRMLHAAAHADGACASEALFFAKALPKGAHLRRMGALCDLALDTLQYNSHTTGADALWSGAPLVTLSGVSMASRVGASLARAAGMADTIVFSHRGYADFAAALLRAS</sequence>
<evidence type="ECO:0000256" key="2">
    <source>
        <dbReference type="ARBA" id="ARBA00022679"/>
    </source>
</evidence>
<dbReference type="EMBL" id="JAGTXO010000045">
    <property type="protein sequence ID" value="KAG8458990.1"/>
    <property type="molecule type" value="Genomic_DNA"/>
</dbReference>
<dbReference type="Gene3D" id="3.40.50.11380">
    <property type="match status" value="1"/>
</dbReference>
<feature type="chain" id="PRO_5035162864" description="O-GlcNAc transferase C-terminal domain-containing protein" evidence="6">
    <location>
        <begin position="27"/>
        <end position="686"/>
    </location>
</feature>
<name>A0A8J6C6G2_DIALT</name>
<evidence type="ECO:0000256" key="3">
    <source>
        <dbReference type="ARBA" id="ARBA00022737"/>
    </source>
</evidence>
<evidence type="ECO:0000256" key="1">
    <source>
        <dbReference type="ARBA" id="ARBA00004922"/>
    </source>
</evidence>
<dbReference type="PANTHER" id="PTHR44998:SF1">
    <property type="entry name" value="UDP-N-ACETYLGLUCOSAMINE--PEPTIDE N-ACETYLGLUCOSAMINYLTRANSFERASE 110 KDA SUBUNIT"/>
    <property type="match status" value="1"/>
</dbReference>
<reference evidence="8" key="1">
    <citation type="submission" date="2021-05" db="EMBL/GenBank/DDBJ databases">
        <title>The genome of the haptophyte Pavlova lutheri (Diacronema luteri, Pavlovales) - a model for lipid biosynthesis in eukaryotic algae.</title>
        <authorList>
            <person name="Hulatt C.J."/>
            <person name="Posewitz M.C."/>
        </authorList>
    </citation>
    <scope>NUCLEOTIDE SEQUENCE</scope>
    <source>
        <strain evidence="8">NIVA-4/92</strain>
    </source>
</reference>
<protein>
    <recommendedName>
        <fullName evidence="7">O-GlcNAc transferase C-terminal domain-containing protein</fullName>
    </recommendedName>
</protein>
<evidence type="ECO:0000256" key="5">
    <source>
        <dbReference type="SAM" id="MobiDB-lite"/>
    </source>
</evidence>
<evidence type="ECO:0000313" key="8">
    <source>
        <dbReference type="EMBL" id="KAG8458990.1"/>
    </source>
</evidence>
<keyword evidence="6" id="KW-0732">Signal</keyword>
<dbReference type="Gene3D" id="3.40.50.2000">
    <property type="entry name" value="Glycogen Phosphorylase B"/>
    <property type="match status" value="1"/>
</dbReference>
<evidence type="ECO:0000256" key="4">
    <source>
        <dbReference type="ARBA" id="ARBA00022803"/>
    </source>
</evidence>
<dbReference type="AlphaFoldDB" id="A0A8J6C6G2"/>
<dbReference type="Pfam" id="PF13844">
    <property type="entry name" value="Glyco_transf_41"/>
    <property type="match status" value="2"/>
</dbReference>
<feature type="signal peptide" evidence="6">
    <location>
        <begin position="1"/>
        <end position="26"/>
    </location>
</feature>